<evidence type="ECO:0000256" key="3">
    <source>
        <dbReference type="ARBA" id="ARBA00022833"/>
    </source>
</evidence>
<keyword evidence="3" id="KW-0862">Zinc</keyword>
<dbReference type="OrthoDB" id="6270329at2759"/>
<keyword evidence="2 4" id="KW-0863">Zinc-finger</keyword>
<organism evidence="7 8">
    <name type="scientific">Lentinus tigrinus ALCF2SS1-6</name>
    <dbReference type="NCBI Taxonomy" id="1328759"/>
    <lineage>
        <taxon>Eukaryota</taxon>
        <taxon>Fungi</taxon>
        <taxon>Dikarya</taxon>
        <taxon>Basidiomycota</taxon>
        <taxon>Agaricomycotina</taxon>
        <taxon>Agaricomycetes</taxon>
        <taxon>Polyporales</taxon>
        <taxon>Polyporaceae</taxon>
        <taxon>Lentinus</taxon>
    </lineage>
</organism>
<evidence type="ECO:0000256" key="4">
    <source>
        <dbReference type="PROSITE-ProRule" id="PRU00175"/>
    </source>
</evidence>
<feature type="compositionally biased region" description="Low complexity" evidence="5">
    <location>
        <begin position="192"/>
        <end position="214"/>
    </location>
</feature>
<dbReference type="InterPro" id="IPR017907">
    <property type="entry name" value="Znf_RING_CS"/>
</dbReference>
<dbReference type="Pfam" id="PF13639">
    <property type="entry name" value="zf-RING_2"/>
    <property type="match status" value="1"/>
</dbReference>
<dbReference type="InterPro" id="IPR001841">
    <property type="entry name" value="Znf_RING"/>
</dbReference>
<evidence type="ECO:0000313" key="7">
    <source>
        <dbReference type="EMBL" id="RPD65561.1"/>
    </source>
</evidence>
<dbReference type="PANTHER" id="PTHR23041">
    <property type="entry name" value="RING FINGER DOMAIN-CONTAINING"/>
    <property type="match status" value="1"/>
</dbReference>
<dbReference type="InterPro" id="IPR013083">
    <property type="entry name" value="Znf_RING/FYVE/PHD"/>
</dbReference>
<dbReference type="Gene3D" id="3.30.40.10">
    <property type="entry name" value="Zinc/RING finger domain, C3HC4 (zinc finger)"/>
    <property type="match status" value="1"/>
</dbReference>
<evidence type="ECO:0000313" key="8">
    <source>
        <dbReference type="Proteomes" id="UP000313359"/>
    </source>
</evidence>
<feature type="region of interest" description="Disordered" evidence="5">
    <location>
        <begin position="132"/>
        <end position="228"/>
    </location>
</feature>
<name>A0A5C2SPY8_9APHY</name>
<dbReference type="InterPro" id="IPR047134">
    <property type="entry name" value="RNF4"/>
</dbReference>
<keyword evidence="8" id="KW-1185">Reference proteome</keyword>
<protein>
    <recommendedName>
        <fullName evidence="6">RING-type domain-containing protein</fullName>
    </recommendedName>
</protein>
<evidence type="ECO:0000256" key="2">
    <source>
        <dbReference type="ARBA" id="ARBA00022771"/>
    </source>
</evidence>
<dbReference type="AlphaFoldDB" id="A0A5C2SPY8"/>
<feature type="domain" description="RING-type" evidence="6">
    <location>
        <begin position="7"/>
        <end position="47"/>
    </location>
</feature>
<keyword evidence="1" id="KW-0479">Metal-binding</keyword>
<dbReference type="SMART" id="SM00184">
    <property type="entry name" value="RING"/>
    <property type="match status" value="1"/>
</dbReference>
<accession>A0A5C2SPY8</accession>
<sequence>MSLNLQCPICYGSFSHLRAMATPCGHIFCHGCIGAHLKYSVRCPVCRYQPVRARKLVHLFLHSCLPQESIMDLPHAVEEFKADVPTDVPAPLRMPISVPMIPPPPTPPIMMSLPRHRAAAIPLSLRDDSPLLPRGVPVLPHRVGSSASPSSGSSVGPGSSGTRSVRSAGLSGAHSPVGGEVMAPRAPHIQDAPNPLGGSAGPSLSGSPLALGSPRRPGLPAGSIQSQSQPFTALAQQIPHPDTPRPLPQRDAAQFLFADPRQVSAQHTASSTQGHVGIFQFGWTHGSQQPAVQVIDLKWGEDVQLARVARTRPSARVVVHPTPFRLSYQPRCTPPAAANIDNAEGMALNNELMPKNSQLQYTPQNWSTASGVRSQHLVSFYRTAANVMLSVRLSSSPQTSCAICLMIWYTALPSIIAEMKAMKNATAYHRDDDQIDPC</sequence>
<evidence type="ECO:0000259" key="6">
    <source>
        <dbReference type="PROSITE" id="PS50089"/>
    </source>
</evidence>
<dbReference type="PROSITE" id="PS00518">
    <property type="entry name" value="ZF_RING_1"/>
    <property type="match status" value="1"/>
</dbReference>
<reference evidence="7" key="1">
    <citation type="journal article" date="2018" name="Genome Biol. Evol.">
        <title>Genomics and development of Lentinus tigrinus, a white-rot wood-decaying mushroom with dimorphic fruiting bodies.</title>
        <authorList>
            <person name="Wu B."/>
            <person name="Xu Z."/>
            <person name="Knudson A."/>
            <person name="Carlson A."/>
            <person name="Chen N."/>
            <person name="Kovaka S."/>
            <person name="LaButti K."/>
            <person name="Lipzen A."/>
            <person name="Pennachio C."/>
            <person name="Riley R."/>
            <person name="Schakwitz W."/>
            <person name="Umezawa K."/>
            <person name="Ohm R.A."/>
            <person name="Grigoriev I.V."/>
            <person name="Nagy L.G."/>
            <person name="Gibbons J."/>
            <person name="Hibbett D."/>
        </authorList>
    </citation>
    <scope>NUCLEOTIDE SEQUENCE [LARGE SCALE GENOMIC DNA]</scope>
    <source>
        <strain evidence="7">ALCF2SS1-6</strain>
    </source>
</reference>
<gene>
    <name evidence="7" type="ORF">L227DRAFT_560288</name>
</gene>
<evidence type="ECO:0000256" key="5">
    <source>
        <dbReference type="SAM" id="MobiDB-lite"/>
    </source>
</evidence>
<dbReference type="PROSITE" id="PS50089">
    <property type="entry name" value="ZF_RING_2"/>
    <property type="match status" value="1"/>
</dbReference>
<dbReference type="SUPFAM" id="SSF57850">
    <property type="entry name" value="RING/U-box"/>
    <property type="match status" value="1"/>
</dbReference>
<dbReference type="Proteomes" id="UP000313359">
    <property type="component" value="Unassembled WGS sequence"/>
</dbReference>
<dbReference type="PANTHER" id="PTHR23041:SF78">
    <property type="entry name" value="E3 UBIQUITIN-PROTEIN LIGASE RNF4"/>
    <property type="match status" value="1"/>
</dbReference>
<feature type="compositionally biased region" description="Low complexity" evidence="5">
    <location>
        <begin position="132"/>
        <end position="167"/>
    </location>
</feature>
<dbReference type="EMBL" id="ML122252">
    <property type="protein sequence ID" value="RPD65561.1"/>
    <property type="molecule type" value="Genomic_DNA"/>
</dbReference>
<evidence type="ECO:0000256" key="1">
    <source>
        <dbReference type="ARBA" id="ARBA00022723"/>
    </source>
</evidence>
<dbReference type="GO" id="GO:0008270">
    <property type="term" value="F:zinc ion binding"/>
    <property type="evidence" value="ECO:0007669"/>
    <property type="project" value="UniProtKB-KW"/>
</dbReference>
<proteinExistence type="predicted"/>